<evidence type="ECO:0000313" key="2">
    <source>
        <dbReference type="Proteomes" id="UP001497535"/>
    </source>
</evidence>
<dbReference type="Proteomes" id="UP001497535">
    <property type="component" value="Unassembled WGS sequence"/>
</dbReference>
<name>A0ACB0YFY5_MELEN</name>
<keyword evidence="2" id="KW-1185">Reference proteome</keyword>
<dbReference type="EMBL" id="CAVMJV010000011">
    <property type="protein sequence ID" value="CAK5044989.1"/>
    <property type="molecule type" value="Genomic_DNA"/>
</dbReference>
<reference evidence="1" key="1">
    <citation type="submission" date="2023-11" db="EMBL/GenBank/DDBJ databases">
        <authorList>
            <person name="Poullet M."/>
        </authorList>
    </citation>
    <scope>NUCLEOTIDE SEQUENCE</scope>
    <source>
        <strain evidence="1">E1834</strain>
    </source>
</reference>
<comment type="caution">
    <text evidence="1">The sequence shown here is derived from an EMBL/GenBank/DDBJ whole genome shotgun (WGS) entry which is preliminary data.</text>
</comment>
<gene>
    <name evidence="1" type="ORF">MENTE1834_LOCUS11632</name>
</gene>
<accession>A0ACB0YFY5</accession>
<proteinExistence type="predicted"/>
<organism evidence="1 2">
    <name type="scientific">Meloidogyne enterolobii</name>
    <name type="common">Root-knot nematode worm</name>
    <name type="synonym">Meloidogyne mayaguensis</name>
    <dbReference type="NCBI Taxonomy" id="390850"/>
    <lineage>
        <taxon>Eukaryota</taxon>
        <taxon>Metazoa</taxon>
        <taxon>Ecdysozoa</taxon>
        <taxon>Nematoda</taxon>
        <taxon>Chromadorea</taxon>
        <taxon>Rhabditida</taxon>
        <taxon>Tylenchina</taxon>
        <taxon>Tylenchomorpha</taxon>
        <taxon>Tylenchoidea</taxon>
        <taxon>Meloidogynidae</taxon>
        <taxon>Meloidogyninae</taxon>
        <taxon>Meloidogyne</taxon>
    </lineage>
</organism>
<evidence type="ECO:0000313" key="1">
    <source>
        <dbReference type="EMBL" id="CAK5044989.1"/>
    </source>
</evidence>
<sequence length="119" mass="12908">MTILATRKKSGITSNSNCGAAKRAMRKRILAAKSALRRLSNTSSSSNVPTSSSDLSTSTIMAKGLFCNGEDELGKDLLFIRSDGHNREGAVGNWDWSKLNSEIAKKSMGIKKILEIEVF</sequence>
<protein>
    <submittedName>
        <fullName evidence="1">Uncharacterized protein</fullName>
    </submittedName>
</protein>